<dbReference type="InterPro" id="IPR011013">
    <property type="entry name" value="Gal_mutarotase_sf_dom"/>
</dbReference>
<evidence type="ECO:0000313" key="4">
    <source>
        <dbReference type="EMBL" id="KAB7727861.1"/>
    </source>
</evidence>
<dbReference type="Pfam" id="PF01263">
    <property type="entry name" value="Aldose_epim"/>
    <property type="match status" value="1"/>
</dbReference>
<reference evidence="4 5" key="1">
    <citation type="submission" date="2019-10" db="EMBL/GenBank/DDBJ databases">
        <title>Rudanella paleaurantiibacter sp. nov., isolated from sludge.</title>
        <authorList>
            <person name="Xu S.Q."/>
        </authorList>
    </citation>
    <scope>NUCLEOTIDE SEQUENCE [LARGE SCALE GENOMIC DNA]</scope>
    <source>
        <strain evidence="4 5">HX-22-17</strain>
    </source>
</reference>
<name>A0A7J5TUQ0_9BACT</name>
<keyword evidence="3" id="KW-0106">Calcium</keyword>
<dbReference type="EMBL" id="WELI01000009">
    <property type="protein sequence ID" value="KAB7727861.1"/>
    <property type="molecule type" value="Genomic_DNA"/>
</dbReference>
<dbReference type="GO" id="GO:0030246">
    <property type="term" value="F:carbohydrate binding"/>
    <property type="evidence" value="ECO:0007669"/>
    <property type="project" value="InterPro"/>
</dbReference>
<gene>
    <name evidence="4" type="ORF">F5984_19010</name>
</gene>
<dbReference type="Gene3D" id="2.70.98.10">
    <property type="match status" value="1"/>
</dbReference>
<comment type="caution">
    <text evidence="4">The sequence shown here is derived from an EMBL/GenBank/DDBJ whole genome shotgun (WGS) entry which is preliminary data.</text>
</comment>
<dbReference type="InterPro" id="IPR014718">
    <property type="entry name" value="GH-type_carb-bd"/>
</dbReference>
<dbReference type="SUPFAM" id="SSF74650">
    <property type="entry name" value="Galactose mutarotase-like"/>
    <property type="match status" value="1"/>
</dbReference>
<dbReference type="Proteomes" id="UP000488299">
    <property type="component" value="Unassembled WGS sequence"/>
</dbReference>
<dbReference type="RefSeq" id="WP_152125814.1">
    <property type="nucleotide sequence ID" value="NZ_WELI01000009.1"/>
</dbReference>
<dbReference type="PANTHER" id="PTHR10091:SF0">
    <property type="entry name" value="GALACTOSE MUTAROTASE"/>
    <property type="match status" value="1"/>
</dbReference>
<evidence type="ECO:0000256" key="2">
    <source>
        <dbReference type="ARBA" id="ARBA00011245"/>
    </source>
</evidence>
<dbReference type="AlphaFoldDB" id="A0A7J5TUQ0"/>
<organism evidence="4 5">
    <name type="scientific">Rudanella paleaurantiibacter</name>
    <dbReference type="NCBI Taxonomy" id="2614655"/>
    <lineage>
        <taxon>Bacteria</taxon>
        <taxon>Pseudomonadati</taxon>
        <taxon>Bacteroidota</taxon>
        <taxon>Cytophagia</taxon>
        <taxon>Cytophagales</taxon>
        <taxon>Cytophagaceae</taxon>
        <taxon>Rudanella</taxon>
    </lineage>
</organism>
<keyword evidence="5" id="KW-1185">Reference proteome</keyword>
<proteinExistence type="predicted"/>
<comment type="subunit">
    <text evidence="2">Monomer.</text>
</comment>
<accession>A0A7J5TUQ0</accession>
<evidence type="ECO:0000313" key="5">
    <source>
        <dbReference type="Proteomes" id="UP000488299"/>
    </source>
</evidence>
<protein>
    <submittedName>
        <fullName evidence="4">Aldose 1-epimerase</fullName>
    </submittedName>
</protein>
<comment type="cofactor">
    <cofactor evidence="1">
        <name>Ca(2+)</name>
        <dbReference type="ChEBI" id="CHEBI:29108"/>
    </cofactor>
</comment>
<evidence type="ECO:0000256" key="1">
    <source>
        <dbReference type="ARBA" id="ARBA00001913"/>
    </source>
</evidence>
<dbReference type="InterPro" id="IPR008183">
    <property type="entry name" value="Aldose_1/G6P_1-epimerase"/>
</dbReference>
<dbReference type="GO" id="GO:0004034">
    <property type="term" value="F:aldose 1-epimerase activity"/>
    <property type="evidence" value="ECO:0007669"/>
    <property type="project" value="TreeGrafter"/>
</dbReference>
<sequence>MLFSIDAQPFGVLPTAETSEPILEYFVKYTETGEGFSILPAYGGILRQLVLGPKSLLINVLRAPDSPQALFTDETYASALLYPFPSRIRHGIYRFEGEEYALPMNETARDNAIHGLVHPQPFEVIGQDISDEKAQLTVRYTNAEPIKGYPFPFSLTVSYILTPPPADQPNQSCTLTLDFSALNTGDTRCPASFGWHPYFSLNGEETDALTIDMPVSELIHLDENLLPTGRSPFEGQGILALRDRNLDNAFRVLSKPEGVTTVLHSPRQQLSLHVWQDAAFPYLVVYTPGRRDHIAIEPLTANVNAFNNNEGLSVLEPGDALQGQIKVWVG</sequence>
<evidence type="ECO:0000256" key="3">
    <source>
        <dbReference type="ARBA" id="ARBA00022837"/>
    </source>
</evidence>
<dbReference type="GO" id="GO:0033499">
    <property type="term" value="P:galactose catabolic process via UDP-galactose, Leloir pathway"/>
    <property type="evidence" value="ECO:0007669"/>
    <property type="project" value="TreeGrafter"/>
</dbReference>
<dbReference type="GO" id="GO:0006006">
    <property type="term" value="P:glucose metabolic process"/>
    <property type="evidence" value="ECO:0007669"/>
    <property type="project" value="TreeGrafter"/>
</dbReference>
<dbReference type="PANTHER" id="PTHR10091">
    <property type="entry name" value="ALDOSE-1-EPIMERASE"/>
    <property type="match status" value="1"/>
</dbReference>